<evidence type="ECO:0000256" key="1">
    <source>
        <dbReference type="SAM" id="MobiDB-lite"/>
    </source>
</evidence>
<dbReference type="Proteomes" id="UP001159363">
    <property type="component" value="Chromosome 3"/>
</dbReference>
<proteinExistence type="predicted"/>
<dbReference type="PANTHER" id="PTHR10773">
    <property type="entry name" value="DNA-DIRECTED RNA POLYMERASES I, II, AND III SUBUNIT RPABC2"/>
    <property type="match status" value="1"/>
</dbReference>
<accession>A0ABQ9I468</accession>
<name>A0ABQ9I468_9NEOP</name>
<dbReference type="EMBL" id="JARBHB010000003">
    <property type="protein sequence ID" value="KAJ8891292.1"/>
    <property type="molecule type" value="Genomic_DNA"/>
</dbReference>
<organism evidence="2 3">
    <name type="scientific">Dryococelus australis</name>
    <dbReference type="NCBI Taxonomy" id="614101"/>
    <lineage>
        <taxon>Eukaryota</taxon>
        <taxon>Metazoa</taxon>
        <taxon>Ecdysozoa</taxon>
        <taxon>Arthropoda</taxon>
        <taxon>Hexapoda</taxon>
        <taxon>Insecta</taxon>
        <taxon>Pterygota</taxon>
        <taxon>Neoptera</taxon>
        <taxon>Polyneoptera</taxon>
        <taxon>Phasmatodea</taxon>
        <taxon>Verophasmatodea</taxon>
        <taxon>Anareolatae</taxon>
        <taxon>Phasmatidae</taxon>
        <taxon>Eurycanthinae</taxon>
        <taxon>Dryococelus</taxon>
    </lineage>
</organism>
<evidence type="ECO:0000313" key="2">
    <source>
        <dbReference type="EMBL" id="KAJ8891292.1"/>
    </source>
</evidence>
<dbReference type="PANTHER" id="PTHR10773:SF19">
    <property type="match status" value="1"/>
</dbReference>
<gene>
    <name evidence="2" type="ORF">PR048_010808</name>
</gene>
<protein>
    <submittedName>
        <fullName evidence="2">Uncharacterized protein</fullName>
    </submittedName>
</protein>
<reference evidence="2 3" key="1">
    <citation type="submission" date="2023-02" db="EMBL/GenBank/DDBJ databases">
        <title>LHISI_Scaffold_Assembly.</title>
        <authorList>
            <person name="Stuart O.P."/>
            <person name="Cleave R."/>
            <person name="Magrath M.J.L."/>
            <person name="Mikheyev A.S."/>
        </authorList>
    </citation>
    <scope>NUCLEOTIDE SEQUENCE [LARGE SCALE GENOMIC DNA]</scope>
    <source>
        <strain evidence="2">Daus_M_001</strain>
        <tissue evidence="2">Leg muscle</tissue>
    </source>
</reference>
<evidence type="ECO:0000313" key="3">
    <source>
        <dbReference type="Proteomes" id="UP001159363"/>
    </source>
</evidence>
<keyword evidence="3" id="KW-1185">Reference proteome</keyword>
<comment type="caution">
    <text evidence="2">The sequence shown here is derived from an EMBL/GenBank/DDBJ whole genome shotgun (WGS) entry which is preliminary data.</text>
</comment>
<feature type="region of interest" description="Disordered" evidence="1">
    <location>
        <begin position="394"/>
        <end position="414"/>
    </location>
</feature>
<sequence>MMGGGGGVIMCLWHERESSQGGNQMASCMTIIWLTNQTYAFGEITTAAKDFALIEKRWNVSRYQVLENVESVITGARPTKHFKVLKMRGHFFDFDEAASRTINTNRLHISKIGSDNPGVVKFKRRYNELEDFSNCNRRGPLLSSQVLSKEYLSPDLSIHRMYVAFKERYPNLGINERFYRRVFKLEFPKFSFKRPRMDTCRTCDKLTVGVARFPLHARRELHERNAEKALKVLSSSTLHSVTTLAKDMQQVMFTPTLTHSDMFYLRQLSNYNLCIHVGNTSSSFMRMWREGIGGNEVASCLLKMLTSQITPNKTPRNLVRPQNKNRMVLIALVFLVVKGYFEMIDLKVLLSGHSYMPCDHDFGVIEKRKKVCKGTYSKFKGITGFDMQQKALSLNEGKKESSTEDAAIHGPKVP</sequence>